<name>A0ABW3UIT3_9BACL</name>
<protein>
    <recommendedName>
        <fullName evidence="1">TadZ-like receiver domain-containing protein</fullName>
    </recommendedName>
</protein>
<dbReference type="InterPro" id="IPR049086">
    <property type="entry name" value="TadZ-like_ARD"/>
</dbReference>
<evidence type="ECO:0000259" key="1">
    <source>
        <dbReference type="Pfam" id="PF21194"/>
    </source>
</evidence>
<reference evidence="3" key="1">
    <citation type="journal article" date="2019" name="Int. J. Syst. Evol. Microbiol.">
        <title>The Global Catalogue of Microorganisms (GCM) 10K type strain sequencing project: providing services to taxonomists for standard genome sequencing and annotation.</title>
        <authorList>
            <consortium name="The Broad Institute Genomics Platform"/>
            <consortium name="The Broad Institute Genome Sequencing Center for Infectious Disease"/>
            <person name="Wu L."/>
            <person name="Ma J."/>
        </authorList>
    </citation>
    <scope>NUCLEOTIDE SEQUENCE [LARGE SCALE GENOMIC DNA]</scope>
    <source>
        <strain evidence="3">CCUG 53270</strain>
    </source>
</reference>
<organism evidence="2 3">
    <name type="scientific">Paenibacillus vulneris</name>
    <dbReference type="NCBI Taxonomy" id="1133364"/>
    <lineage>
        <taxon>Bacteria</taxon>
        <taxon>Bacillati</taxon>
        <taxon>Bacillota</taxon>
        <taxon>Bacilli</taxon>
        <taxon>Bacillales</taxon>
        <taxon>Paenibacillaceae</taxon>
        <taxon>Paenibacillus</taxon>
    </lineage>
</organism>
<dbReference type="Pfam" id="PF21194">
    <property type="entry name" value="TadZ-like_ARD"/>
    <property type="match status" value="1"/>
</dbReference>
<accession>A0ABW3UIT3</accession>
<sequence length="376" mass="42649">MSKMKLVVLDTDSYFIERITAYIRTSDFASTFTVSAFTNKEQGFAYIEQASEQYILLVHESFMPLPERVFQRQSGCMLILSDFPAAGDIVEYPVLCKFQPLNQLLAHVISHYNEFTSSQMLKGDKETQVVSIYSAVGGSGKTLTALHLARELSLAGRRVFYLSLEQLPSSIWVESDTGGEEDSSFSRMLYYGKSDSKLQIAKVERYKKKHSIWGFDYFPGNCEPLELAEMSVKDTEMMVRAVLASGAYDCVLLDLDSTLFPRVEAALKISDHILWLIQDDCIQWDKCSVRMQQWMDRQEEPAWSHKCSLIVNKFNGALSSSERKLPLPISGYLPYIPEWKSYARLDIVHIRGTFSESLTSLDWFRSTALGGKADVG</sequence>
<dbReference type="EMBL" id="JBHTLU010000012">
    <property type="protein sequence ID" value="MFD1219445.1"/>
    <property type="molecule type" value="Genomic_DNA"/>
</dbReference>
<dbReference type="Gene3D" id="3.40.50.10850">
    <property type="entry name" value="Ntrc-like two-domain protein"/>
    <property type="match status" value="1"/>
</dbReference>
<proteinExistence type="predicted"/>
<evidence type="ECO:0000313" key="2">
    <source>
        <dbReference type="EMBL" id="MFD1219445.1"/>
    </source>
</evidence>
<dbReference type="SUPFAM" id="SSF52540">
    <property type="entry name" value="P-loop containing nucleoside triphosphate hydrolases"/>
    <property type="match status" value="1"/>
</dbReference>
<evidence type="ECO:0000313" key="3">
    <source>
        <dbReference type="Proteomes" id="UP001597180"/>
    </source>
</evidence>
<feature type="domain" description="TadZ-like receiver" evidence="1">
    <location>
        <begin position="3"/>
        <end position="112"/>
    </location>
</feature>
<dbReference type="InterPro" id="IPR027417">
    <property type="entry name" value="P-loop_NTPase"/>
</dbReference>
<keyword evidence="3" id="KW-1185">Reference proteome</keyword>
<comment type="caution">
    <text evidence="2">The sequence shown here is derived from an EMBL/GenBank/DDBJ whole genome shotgun (WGS) entry which is preliminary data.</text>
</comment>
<dbReference type="RefSeq" id="WP_345594243.1">
    <property type="nucleotide sequence ID" value="NZ_BAABJG010000054.1"/>
</dbReference>
<dbReference type="Gene3D" id="3.40.50.300">
    <property type="entry name" value="P-loop containing nucleotide triphosphate hydrolases"/>
    <property type="match status" value="1"/>
</dbReference>
<gene>
    <name evidence="2" type="ORF">ACFQ4B_04900</name>
</gene>
<dbReference type="Proteomes" id="UP001597180">
    <property type="component" value="Unassembled WGS sequence"/>
</dbReference>